<dbReference type="Proteomes" id="UP001056336">
    <property type="component" value="Chromosome"/>
</dbReference>
<reference evidence="1" key="2">
    <citation type="submission" date="2022-05" db="EMBL/GenBank/DDBJ databases">
        <authorList>
            <person name="Kim J.-S."/>
            <person name="Lee K."/>
            <person name="Suh M."/>
            <person name="Eom M."/>
            <person name="Kim J.-S."/>
            <person name="Kim D.-S."/>
            <person name="Ko S.-H."/>
            <person name="Shin Y."/>
            <person name="Lee J.-S."/>
        </authorList>
    </citation>
    <scope>NUCLEOTIDE SEQUENCE</scope>
    <source>
        <strain evidence="1">N237</strain>
    </source>
</reference>
<accession>A0ABY4QYC4</accession>
<evidence type="ECO:0000313" key="1">
    <source>
        <dbReference type="EMBL" id="UQX88222.1"/>
    </source>
</evidence>
<keyword evidence="2" id="KW-1185">Reference proteome</keyword>
<dbReference type="EMBL" id="CP097332">
    <property type="protein sequence ID" value="UQX88222.1"/>
    <property type="molecule type" value="Genomic_DNA"/>
</dbReference>
<dbReference type="SUPFAM" id="SSF89372">
    <property type="entry name" value="Fucose-specific lectin"/>
    <property type="match status" value="1"/>
</dbReference>
<dbReference type="RefSeq" id="WP_249771513.1">
    <property type="nucleotide sequence ID" value="NZ_CP097332.1"/>
</dbReference>
<organism evidence="1 2">
    <name type="scientific">Jatrophihabitans telluris</name>
    <dbReference type="NCBI Taxonomy" id="2038343"/>
    <lineage>
        <taxon>Bacteria</taxon>
        <taxon>Bacillati</taxon>
        <taxon>Actinomycetota</taxon>
        <taxon>Actinomycetes</taxon>
        <taxon>Jatrophihabitantales</taxon>
        <taxon>Jatrophihabitantaceae</taxon>
        <taxon>Jatrophihabitans</taxon>
    </lineage>
</organism>
<sequence>MERNSRGVLVRHVEPFPPTAGTPGLAQGSYGQRGNLELVIPDPLDGFWVFWFNADLDERHAGAALGRWSGGLHVPTRSLLNRVSIAQVPFGPNFLEVATEGSDGRQRWYWTPTDGFVHDGPLPDGPSGNGPVAVNDSLITVAADRCVVSGASNYPTLDWVADGPTIAGVRSASIAALAGRVALAVVRSDGVGALFVGDAPVVRIEGDWRELVVAGAAVRRSEGWQLVGIDQGGIVQLITVTDTDATMVVERVERAELGRPEPAAAVAATTSSLGEGTVEIVVRQADRLLHLRVSGGTTQVSELTSDVWVALPRPATVHRRSP</sequence>
<reference evidence="1" key="1">
    <citation type="journal article" date="2018" name="Int. J. Syst. Evol. Microbiol.">
        <title>Jatrophihabitans telluris sp. nov., isolated from sediment soil of lava forest wetlands and the emended description of the genus Jatrophihabitans.</title>
        <authorList>
            <person name="Lee K.C."/>
            <person name="Suh M.K."/>
            <person name="Eom M.K."/>
            <person name="Kim K.K."/>
            <person name="Kim J.S."/>
            <person name="Kim D.S."/>
            <person name="Ko S.H."/>
            <person name="Shin Y.K."/>
            <person name="Lee J.S."/>
        </authorList>
    </citation>
    <scope>NUCLEOTIDE SEQUENCE</scope>
    <source>
        <strain evidence="1">N237</strain>
    </source>
</reference>
<gene>
    <name evidence="1" type="ORF">M6D93_18325</name>
</gene>
<protein>
    <submittedName>
        <fullName evidence="1">Uncharacterized protein</fullName>
    </submittedName>
</protein>
<proteinExistence type="predicted"/>
<name>A0ABY4QYC4_9ACTN</name>
<evidence type="ECO:0000313" key="2">
    <source>
        <dbReference type="Proteomes" id="UP001056336"/>
    </source>
</evidence>